<evidence type="ECO:0000313" key="1">
    <source>
        <dbReference type="EMBL" id="QAX81775.1"/>
    </source>
</evidence>
<reference evidence="1 2" key="1">
    <citation type="journal article" date="2018" name="Genome Biol. Evol.">
        <title>Partnering With a Pest: Genomes of Hemlock Woolly Adelgid Symbionts Reveal Atypical Nutritional Provisioning Patterns in Dual-Obligate Bacteria.</title>
        <authorList>
            <person name="Weglarz K.M."/>
            <person name="Havill N.P."/>
            <person name="Burke G.R."/>
            <person name="von Dohlen C.D."/>
        </authorList>
    </citation>
    <scope>NUCLEOTIDE SEQUENCE [LARGE SCALE GENOMIC DNA]</scope>
    <source>
        <strain evidence="1 2">HWA_ENA</strain>
    </source>
</reference>
<sequence>MRLVCFWPFADQQTKRSCKMLSCKTYFEMIFIIGNDSDFFYKHLLQMKLLMIAVINKIANTHGLPVYTKHHAQVQAKFIV</sequence>
<accession>A0ABX5R814</accession>
<keyword evidence="2" id="KW-1185">Reference proteome</keyword>
<gene>
    <name evidence="1" type="ORF">C3B55_00431</name>
</gene>
<dbReference type="Proteomes" id="UP000288953">
    <property type="component" value="Chromosome"/>
</dbReference>
<evidence type="ECO:0000313" key="2">
    <source>
        <dbReference type="Proteomes" id="UP000288953"/>
    </source>
</evidence>
<name>A0ABX5R814_9PSED</name>
<organism evidence="1 2">
    <name type="scientific">Candidatus Pseudomonas adelgestsugas</name>
    <dbReference type="NCBI Taxonomy" id="1302376"/>
    <lineage>
        <taxon>Bacteria</taxon>
        <taxon>Pseudomonadati</taxon>
        <taxon>Pseudomonadota</taxon>
        <taxon>Gammaproteobacteria</taxon>
        <taxon>Pseudomonadales</taxon>
        <taxon>Pseudomonadaceae</taxon>
        <taxon>Pseudomonas</taxon>
    </lineage>
</organism>
<protein>
    <submittedName>
        <fullName evidence="1">Uncharacterized protein</fullName>
    </submittedName>
</protein>
<proteinExistence type="predicted"/>
<dbReference type="EMBL" id="CP026512">
    <property type="protein sequence ID" value="QAX81775.1"/>
    <property type="molecule type" value="Genomic_DNA"/>
</dbReference>